<feature type="domain" description="Peptide-N-glycosidase F N-terminal" evidence="4">
    <location>
        <begin position="43"/>
        <end position="193"/>
    </location>
</feature>
<dbReference type="Pfam" id="PF09112">
    <property type="entry name" value="N-glycanase_N"/>
    <property type="match status" value="1"/>
</dbReference>
<name>A0A552V870_9FLAO</name>
<evidence type="ECO:0000313" key="5">
    <source>
        <dbReference type="EMBL" id="TRW26662.1"/>
    </source>
</evidence>
<evidence type="ECO:0000259" key="4">
    <source>
        <dbReference type="SMART" id="SM01290"/>
    </source>
</evidence>
<dbReference type="AlphaFoldDB" id="A0A552V870"/>
<evidence type="ECO:0000256" key="1">
    <source>
        <dbReference type="ARBA" id="ARBA00022729"/>
    </source>
</evidence>
<dbReference type="InterPro" id="IPR015196">
    <property type="entry name" value="PngaseF_N"/>
</dbReference>
<dbReference type="EMBL" id="VJVZ01000002">
    <property type="protein sequence ID" value="TRW26662.1"/>
    <property type="molecule type" value="Genomic_DNA"/>
</dbReference>
<dbReference type="SMART" id="SM01290">
    <property type="entry name" value="N-glycanase_N"/>
    <property type="match status" value="1"/>
</dbReference>
<dbReference type="Pfam" id="PF09113">
    <property type="entry name" value="N-glycanase_C"/>
    <property type="match status" value="1"/>
</dbReference>
<dbReference type="Pfam" id="PF18962">
    <property type="entry name" value="Por_Secre_tail"/>
    <property type="match status" value="1"/>
</dbReference>
<dbReference type="OrthoDB" id="626993at2"/>
<dbReference type="InterPro" id="IPR008977">
    <property type="entry name" value="PHM/PNGase_F_dom_sf"/>
</dbReference>
<sequence>MKKITLPYNVFTPAMLKKVAKMVCICTGTFFSHAAIAQDTPTTVTVFDEILFYDGYAQTVTEPVPDGVIRHNNSAYAKKLTQEQIDALGNTLIMNITIKAACDNYDRIGSANIALVPKNATSYNYNDVTRIEIGRYITPFMDKNVMPDEVPYTYDVDNVTRIVKDPVLSAQYDFWVELEVFGVPYAANEQIAGCEGRSDVFFGSLEFVSDNSGTTVDGDNFMLPLSYKFEMRDYTLEGTDVLNETVKTINFTLDEPVQDAKYYLITSNHGAGSGGEEYVRRWHYIYHDGEEVSSYRPGGVSCVPFLQYNTQGNCIYYNCNTGVPLADTNAAWSWNNWCPGDKIPIRVIELGNLAAGDHSFKIDVPAAVFAGNDGHFPMSVYLQGKTGTLATQEFSTTAISVFPNPVNNLLTIEAANTDVKNVTITNLAGQTVLTTTTKTVDVSQLASGAYFVNIALSNGQALVKKVIKQ</sequence>
<gene>
    <name evidence="5" type="ORF">FMM05_04600</name>
</gene>
<keyword evidence="1 3" id="KW-0732">Signal</keyword>
<dbReference type="RefSeq" id="WP_143372160.1">
    <property type="nucleotide sequence ID" value="NZ_VJVZ01000002.1"/>
</dbReference>
<keyword evidence="2" id="KW-1015">Disulfide bond</keyword>
<dbReference type="InterPro" id="IPR014784">
    <property type="entry name" value="Cu2_ascorb_mOase-like_C"/>
</dbReference>
<evidence type="ECO:0000256" key="2">
    <source>
        <dbReference type="ARBA" id="ARBA00023157"/>
    </source>
</evidence>
<evidence type="ECO:0000313" key="6">
    <source>
        <dbReference type="Proteomes" id="UP000320643"/>
    </source>
</evidence>
<dbReference type="InterPro" id="IPR015197">
    <property type="entry name" value="PngaseF_C"/>
</dbReference>
<reference evidence="5 6" key="1">
    <citation type="submission" date="2019-07" db="EMBL/GenBank/DDBJ databases">
        <title>Flavobacterium sp. nov., isolated from glacier ice.</title>
        <authorList>
            <person name="Liu Q."/>
            <person name="Xin Y.-H."/>
        </authorList>
    </citation>
    <scope>NUCLEOTIDE SEQUENCE [LARGE SCALE GENOMIC DNA]</scope>
    <source>
        <strain evidence="5 6">ZT4R6</strain>
    </source>
</reference>
<organism evidence="5 6">
    <name type="scientific">Flavobacterium zepuense</name>
    <dbReference type="NCBI Taxonomy" id="2593302"/>
    <lineage>
        <taxon>Bacteria</taxon>
        <taxon>Pseudomonadati</taxon>
        <taxon>Bacteroidota</taxon>
        <taxon>Flavobacteriia</taxon>
        <taxon>Flavobacteriales</taxon>
        <taxon>Flavobacteriaceae</taxon>
        <taxon>Flavobacterium</taxon>
    </lineage>
</organism>
<dbReference type="SUPFAM" id="SSF49742">
    <property type="entry name" value="PHM/PNGase F"/>
    <property type="match status" value="1"/>
</dbReference>
<evidence type="ECO:0000256" key="3">
    <source>
        <dbReference type="SAM" id="SignalP"/>
    </source>
</evidence>
<dbReference type="InterPro" id="IPR026444">
    <property type="entry name" value="Secre_tail"/>
</dbReference>
<proteinExistence type="predicted"/>
<feature type="chain" id="PRO_5021987662" evidence="3">
    <location>
        <begin position="35"/>
        <end position="469"/>
    </location>
</feature>
<dbReference type="Proteomes" id="UP000320643">
    <property type="component" value="Unassembled WGS sequence"/>
</dbReference>
<dbReference type="Gene3D" id="2.60.120.230">
    <property type="match status" value="2"/>
</dbReference>
<keyword evidence="6" id="KW-1185">Reference proteome</keyword>
<dbReference type="GO" id="GO:0016715">
    <property type="term" value="F:oxidoreductase activity, acting on paired donors, with incorporation or reduction of molecular oxygen, reduced ascorbate as one donor, and incorporation of one atom of oxygen"/>
    <property type="evidence" value="ECO:0007669"/>
    <property type="project" value="InterPro"/>
</dbReference>
<accession>A0A552V870</accession>
<protein>
    <submittedName>
        <fullName evidence="5">T9SS type A sorting domain-containing protein</fullName>
    </submittedName>
</protein>
<dbReference type="NCBIfam" id="TIGR04183">
    <property type="entry name" value="Por_Secre_tail"/>
    <property type="match status" value="1"/>
</dbReference>
<comment type="caution">
    <text evidence="5">The sequence shown here is derived from an EMBL/GenBank/DDBJ whole genome shotgun (WGS) entry which is preliminary data.</text>
</comment>
<feature type="signal peptide" evidence="3">
    <location>
        <begin position="1"/>
        <end position="34"/>
    </location>
</feature>